<dbReference type="OrthoDB" id="2018517at2759"/>
<comment type="caution">
    <text evidence="1">The sequence shown here is derived from an EMBL/GenBank/DDBJ whole genome shotgun (WGS) entry which is preliminary data.</text>
</comment>
<name>A0A0K9P070_ZOSMR</name>
<keyword evidence="2" id="KW-1185">Reference proteome</keyword>
<evidence type="ECO:0000313" key="2">
    <source>
        <dbReference type="Proteomes" id="UP000036987"/>
    </source>
</evidence>
<dbReference type="Proteomes" id="UP000036987">
    <property type="component" value="Unassembled WGS sequence"/>
</dbReference>
<dbReference type="OMA" id="ATMPMVV"/>
<proteinExistence type="predicted"/>
<accession>A0A0K9P070</accession>
<dbReference type="PANTHER" id="PTHR36008:SF1">
    <property type="entry name" value="OS09G0478400 PROTEIN"/>
    <property type="match status" value="1"/>
</dbReference>
<protein>
    <submittedName>
        <fullName evidence="1">Uncharacterized protein</fullName>
    </submittedName>
</protein>
<dbReference type="AlphaFoldDB" id="A0A0K9P070"/>
<organism evidence="1 2">
    <name type="scientific">Zostera marina</name>
    <name type="common">Eelgrass</name>
    <dbReference type="NCBI Taxonomy" id="29655"/>
    <lineage>
        <taxon>Eukaryota</taxon>
        <taxon>Viridiplantae</taxon>
        <taxon>Streptophyta</taxon>
        <taxon>Embryophyta</taxon>
        <taxon>Tracheophyta</taxon>
        <taxon>Spermatophyta</taxon>
        <taxon>Magnoliopsida</taxon>
        <taxon>Liliopsida</taxon>
        <taxon>Zosteraceae</taxon>
        <taxon>Zostera</taxon>
    </lineage>
</organism>
<gene>
    <name evidence="1" type="ORF">ZOSMA_50G00210</name>
</gene>
<sequence length="181" mass="20936">MVLRSILAGMAARSRGSFAVPHGETPSDVTRRKMAEWVRVRKRDLWIRGTLRRKKKDEFFVPAPESSRFLDTITLPMVATAVVLAMFTKLLYMNHDSTAQERLERKMQKAPAGQGTVRMLSREEWEEIQEIRPRTPFESKLARPNARLRTGDPKHIEDVKNWSIDVFMDALTRAEETAKKK</sequence>
<reference evidence="2" key="1">
    <citation type="journal article" date="2016" name="Nature">
        <title>The genome of the seagrass Zostera marina reveals angiosperm adaptation to the sea.</title>
        <authorList>
            <person name="Olsen J.L."/>
            <person name="Rouze P."/>
            <person name="Verhelst B."/>
            <person name="Lin Y.-C."/>
            <person name="Bayer T."/>
            <person name="Collen J."/>
            <person name="Dattolo E."/>
            <person name="De Paoli E."/>
            <person name="Dittami S."/>
            <person name="Maumus F."/>
            <person name="Michel G."/>
            <person name="Kersting A."/>
            <person name="Lauritano C."/>
            <person name="Lohaus R."/>
            <person name="Toepel M."/>
            <person name="Tonon T."/>
            <person name="Vanneste K."/>
            <person name="Amirebrahimi M."/>
            <person name="Brakel J."/>
            <person name="Bostroem C."/>
            <person name="Chovatia M."/>
            <person name="Grimwood J."/>
            <person name="Jenkins J.W."/>
            <person name="Jueterbock A."/>
            <person name="Mraz A."/>
            <person name="Stam W.T."/>
            <person name="Tice H."/>
            <person name="Bornberg-Bauer E."/>
            <person name="Green P.J."/>
            <person name="Pearson G.A."/>
            <person name="Procaccini G."/>
            <person name="Duarte C.M."/>
            <person name="Schmutz J."/>
            <person name="Reusch T.B.H."/>
            <person name="Van de Peer Y."/>
        </authorList>
    </citation>
    <scope>NUCLEOTIDE SEQUENCE [LARGE SCALE GENOMIC DNA]</scope>
    <source>
        <strain evidence="2">cv. Finnish</strain>
    </source>
</reference>
<evidence type="ECO:0000313" key="1">
    <source>
        <dbReference type="EMBL" id="KMZ61607.1"/>
    </source>
</evidence>
<dbReference type="EMBL" id="LFYR01001452">
    <property type="protein sequence ID" value="KMZ61607.1"/>
    <property type="molecule type" value="Genomic_DNA"/>
</dbReference>
<dbReference type="PANTHER" id="PTHR36008">
    <property type="entry name" value="OS09G0478400 PROTEIN"/>
    <property type="match status" value="1"/>
</dbReference>